<feature type="domain" description="Protein kinase" evidence="18">
    <location>
        <begin position="1"/>
        <end position="156"/>
    </location>
</feature>
<dbReference type="InterPro" id="IPR008266">
    <property type="entry name" value="Tyr_kinase_AS"/>
</dbReference>
<dbReference type="InterPro" id="IPR011009">
    <property type="entry name" value="Kinase-like_dom_sf"/>
</dbReference>
<protein>
    <recommendedName>
        <fullName evidence="6">EKC/KEOPS complex subunit BUD32</fullName>
        <ecNumber evidence="4">2.7.11.1</ecNumber>
    </recommendedName>
    <alternativeName>
        <fullName evidence="14 15">Atypical Serine/threonine protein kinase BUD32</fullName>
    </alternativeName>
    <alternativeName>
        <fullName evidence="5">EKC/KEOPS complex subunit bud32</fullName>
    </alternativeName>
</protein>
<dbReference type="GO" id="GO:0005524">
    <property type="term" value="F:ATP binding"/>
    <property type="evidence" value="ECO:0007669"/>
    <property type="project" value="UniProtKB-KW"/>
</dbReference>
<keyword evidence="10" id="KW-0819">tRNA processing</keyword>
<evidence type="ECO:0000256" key="14">
    <source>
        <dbReference type="ARBA" id="ARBA00030980"/>
    </source>
</evidence>
<dbReference type="EC" id="2.7.11.1" evidence="4"/>
<comment type="caution">
    <text evidence="19">The sequence shown here is derived from an EMBL/GenBank/DDBJ whole genome shotgun (WGS) entry which is preliminary data.</text>
</comment>
<evidence type="ECO:0000259" key="18">
    <source>
        <dbReference type="PROSITE" id="PS50011"/>
    </source>
</evidence>
<comment type="subunit">
    <text evidence="3">Component of the EKC/KEOPS complex composed of at least BUD32, CGI121, GON7, KAE1 and PCC1; the whole complex dimerizes.</text>
</comment>
<evidence type="ECO:0000256" key="11">
    <source>
        <dbReference type="ARBA" id="ARBA00022741"/>
    </source>
</evidence>
<keyword evidence="11" id="KW-0547">Nucleotide-binding</keyword>
<reference evidence="19 20" key="1">
    <citation type="journal article" date="2013" name="PLoS Genet.">
        <title>Genomic mechanisms accounting for the adaptation to parasitism in nematode-trapping fungi.</title>
        <authorList>
            <person name="Meerupati T."/>
            <person name="Andersson K.M."/>
            <person name="Friman E."/>
            <person name="Kumar D."/>
            <person name="Tunlid A."/>
            <person name="Ahren D."/>
        </authorList>
    </citation>
    <scope>NUCLEOTIDE SEQUENCE [LARGE SCALE GENOMIC DNA]</scope>
    <source>
        <strain evidence="19 20">CBS 200.50</strain>
    </source>
</reference>
<dbReference type="GO" id="GO:0005634">
    <property type="term" value="C:nucleus"/>
    <property type="evidence" value="ECO:0007669"/>
    <property type="project" value="TreeGrafter"/>
</dbReference>
<evidence type="ECO:0000313" key="20">
    <source>
        <dbReference type="Proteomes" id="UP000015100"/>
    </source>
</evidence>
<dbReference type="PROSITE" id="PS50011">
    <property type="entry name" value="PROTEIN_KINASE_DOM"/>
    <property type="match status" value="1"/>
</dbReference>
<evidence type="ECO:0000256" key="4">
    <source>
        <dbReference type="ARBA" id="ARBA00012513"/>
    </source>
</evidence>
<dbReference type="GO" id="GO:0000408">
    <property type="term" value="C:EKC/KEOPS complex"/>
    <property type="evidence" value="ECO:0007669"/>
    <property type="project" value="TreeGrafter"/>
</dbReference>
<dbReference type="PANTHER" id="PTHR12209:SF0">
    <property type="entry name" value="EKC_KEOPS COMPLEX SUBUNIT TP53RK"/>
    <property type="match status" value="1"/>
</dbReference>
<evidence type="ECO:0000256" key="2">
    <source>
        <dbReference type="ARBA" id="ARBA00010630"/>
    </source>
</evidence>
<keyword evidence="8" id="KW-0723">Serine/threonine-protein kinase</keyword>
<evidence type="ECO:0000256" key="5">
    <source>
        <dbReference type="ARBA" id="ARBA00013948"/>
    </source>
</evidence>
<accession>S8C6D4</accession>
<evidence type="ECO:0000256" key="1">
    <source>
        <dbReference type="ARBA" id="ARBA00003747"/>
    </source>
</evidence>
<keyword evidence="13" id="KW-0067">ATP-binding</keyword>
<dbReference type="GO" id="GO:0070525">
    <property type="term" value="P:tRNA threonylcarbamoyladenosine metabolic process"/>
    <property type="evidence" value="ECO:0007669"/>
    <property type="project" value="TreeGrafter"/>
</dbReference>
<dbReference type="GO" id="GO:0008033">
    <property type="term" value="P:tRNA processing"/>
    <property type="evidence" value="ECO:0007669"/>
    <property type="project" value="UniProtKB-KW"/>
</dbReference>
<evidence type="ECO:0000256" key="13">
    <source>
        <dbReference type="ARBA" id="ARBA00022840"/>
    </source>
</evidence>
<dbReference type="HOGENOM" id="CLU_063953_1_1_1"/>
<evidence type="ECO:0000256" key="12">
    <source>
        <dbReference type="ARBA" id="ARBA00022777"/>
    </source>
</evidence>
<keyword evidence="20" id="KW-1185">Reference proteome</keyword>
<gene>
    <name evidence="19" type="ORF">H072_2713</name>
</gene>
<name>S8C6D4_DACHA</name>
<dbReference type="eggNOG" id="KOG3087">
    <property type="taxonomic scope" value="Eukaryota"/>
</dbReference>
<keyword evidence="7" id="KW-0963">Cytoplasm</keyword>
<dbReference type="SUPFAM" id="SSF56112">
    <property type="entry name" value="Protein kinase-like (PK-like)"/>
    <property type="match status" value="1"/>
</dbReference>
<comment type="similarity">
    <text evidence="2">Belongs to the protein kinase superfamily. BUD32 family.</text>
</comment>
<evidence type="ECO:0000313" key="19">
    <source>
        <dbReference type="EMBL" id="EPS43287.1"/>
    </source>
</evidence>
<dbReference type="FunFam" id="1.10.510.10:FF:000845">
    <property type="entry name" value="Probable bifunctional tRNA threonylcarbamoyladenosine biosynthesis protein"/>
    <property type="match status" value="1"/>
</dbReference>
<reference evidence="20" key="2">
    <citation type="submission" date="2013-04" db="EMBL/GenBank/DDBJ databases">
        <title>Genomic mechanisms accounting for the adaptation to parasitism in nematode-trapping fungi.</title>
        <authorList>
            <person name="Ahren D.G."/>
        </authorList>
    </citation>
    <scope>NUCLEOTIDE SEQUENCE [LARGE SCALE GENOMIC DNA]</scope>
    <source>
        <strain evidence="20">CBS 200.50</strain>
    </source>
</reference>
<dbReference type="GO" id="GO:0004674">
    <property type="term" value="F:protein serine/threonine kinase activity"/>
    <property type="evidence" value="ECO:0007669"/>
    <property type="project" value="UniProtKB-KW"/>
</dbReference>
<proteinExistence type="inferred from homology"/>
<evidence type="ECO:0000256" key="8">
    <source>
        <dbReference type="ARBA" id="ARBA00022527"/>
    </source>
</evidence>
<dbReference type="EMBL" id="AQGS01000082">
    <property type="protein sequence ID" value="EPS43287.1"/>
    <property type="molecule type" value="Genomic_DNA"/>
</dbReference>
<dbReference type="Proteomes" id="UP000015100">
    <property type="component" value="Unassembled WGS sequence"/>
</dbReference>
<keyword evidence="12" id="KW-0418">Kinase</keyword>
<dbReference type="GO" id="GO:0005829">
    <property type="term" value="C:cytosol"/>
    <property type="evidence" value="ECO:0007669"/>
    <property type="project" value="TreeGrafter"/>
</dbReference>
<evidence type="ECO:0000256" key="10">
    <source>
        <dbReference type="ARBA" id="ARBA00022694"/>
    </source>
</evidence>
<evidence type="ECO:0000256" key="7">
    <source>
        <dbReference type="ARBA" id="ARBA00022490"/>
    </source>
</evidence>
<evidence type="ECO:0000256" key="15">
    <source>
        <dbReference type="ARBA" id="ARBA00033194"/>
    </source>
</evidence>
<keyword evidence="9" id="KW-0808">Transferase</keyword>
<organism evidence="19 20">
    <name type="scientific">Dactylellina haptotyla (strain CBS 200.50)</name>
    <name type="common">Nematode-trapping fungus</name>
    <name type="synonym">Monacrosporium haptotylum</name>
    <dbReference type="NCBI Taxonomy" id="1284197"/>
    <lineage>
        <taxon>Eukaryota</taxon>
        <taxon>Fungi</taxon>
        <taxon>Dikarya</taxon>
        <taxon>Ascomycota</taxon>
        <taxon>Pezizomycotina</taxon>
        <taxon>Orbiliomycetes</taxon>
        <taxon>Orbiliales</taxon>
        <taxon>Orbiliaceae</taxon>
        <taxon>Dactylellina</taxon>
    </lineage>
</organism>
<evidence type="ECO:0000256" key="3">
    <source>
        <dbReference type="ARBA" id="ARBA00011534"/>
    </source>
</evidence>
<sequence>MEWIEGPSVREYLSDSLEMDTSDLKGLGAGVQTLMEKIGGTVGKLHDIDVVHGDLTTSNLMLREQKLDNTPKEGHLERLHDVVLIDFGLGQVSTSDEDKAVDLYVLERAFLSTHPKASALFNTILEAYKRSSIGSTIVLRRLQEVRLRGRKRSMIG</sequence>
<comment type="catalytic activity">
    <reaction evidence="17">
        <text>L-seryl-[protein] + ATP = O-phospho-L-seryl-[protein] + ADP + H(+)</text>
        <dbReference type="Rhea" id="RHEA:17989"/>
        <dbReference type="Rhea" id="RHEA-COMP:9863"/>
        <dbReference type="Rhea" id="RHEA-COMP:11604"/>
        <dbReference type="ChEBI" id="CHEBI:15378"/>
        <dbReference type="ChEBI" id="CHEBI:29999"/>
        <dbReference type="ChEBI" id="CHEBI:30616"/>
        <dbReference type="ChEBI" id="CHEBI:83421"/>
        <dbReference type="ChEBI" id="CHEBI:456216"/>
        <dbReference type="EC" id="2.7.11.1"/>
    </reaction>
</comment>
<evidence type="ECO:0000256" key="17">
    <source>
        <dbReference type="ARBA" id="ARBA00048679"/>
    </source>
</evidence>
<evidence type="ECO:0000256" key="16">
    <source>
        <dbReference type="ARBA" id="ARBA00047899"/>
    </source>
</evidence>
<dbReference type="Gene3D" id="1.10.510.10">
    <property type="entry name" value="Transferase(Phosphotransferase) domain 1"/>
    <property type="match status" value="1"/>
</dbReference>
<dbReference type="OMA" id="HAANIMH"/>
<dbReference type="OrthoDB" id="3399at2759"/>
<dbReference type="PROSITE" id="PS00109">
    <property type="entry name" value="PROTEIN_KINASE_TYR"/>
    <property type="match status" value="1"/>
</dbReference>
<evidence type="ECO:0000256" key="9">
    <source>
        <dbReference type="ARBA" id="ARBA00022679"/>
    </source>
</evidence>
<dbReference type="Pfam" id="PF06293">
    <property type="entry name" value="Kdo"/>
    <property type="match status" value="1"/>
</dbReference>
<dbReference type="InterPro" id="IPR000719">
    <property type="entry name" value="Prot_kinase_dom"/>
</dbReference>
<comment type="catalytic activity">
    <reaction evidence="16">
        <text>L-threonyl-[protein] + ATP = O-phospho-L-threonyl-[protein] + ADP + H(+)</text>
        <dbReference type="Rhea" id="RHEA:46608"/>
        <dbReference type="Rhea" id="RHEA-COMP:11060"/>
        <dbReference type="Rhea" id="RHEA-COMP:11605"/>
        <dbReference type="ChEBI" id="CHEBI:15378"/>
        <dbReference type="ChEBI" id="CHEBI:30013"/>
        <dbReference type="ChEBI" id="CHEBI:30616"/>
        <dbReference type="ChEBI" id="CHEBI:61977"/>
        <dbReference type="ChEBI" id="CHEBI:456216"/>
        <dbReference type="EC" id="2.7.11.1"/>
    </reaction>
</comment>
<evidence type="ECO:0000256" key="6">
    <source>
        <dbReference type="ARBA" id="ARBA00019973"/>
    </source>
</evidence>
<dbReference type="AlphaFoldDB" id="S8C6D4"/>
<comment type="function">
    <text evidence="1">Component of the EKC/KEOPS complex that is required for the formation of a threonylcarbamoyl group on adenosine at position 37 (t(6)A37) in tRNAs that read codons beginning with adenine. The complex is probably involved in the transfer of the threonylcarbamoyl moiety of threonylcarbamoyl-AMP (TC-AMP) to the N6 group of A37. BUD32 has ATPase activity in the context of the EKC/KEOPS complex and likely plays a supporting role to the catalytic subunit KAE1. The EKC/KEOPS complex also promotes both telomere uncapping and telomere elongation. The complex is required for efficient recruitment of transcriptional coactivators.</text>
</comment>
<dbReference type="STRING" id="1284197.S8C6D4"/>
<dbReference type="PANTHER" id="PTHR12209">
    <property type="entry name" value="NON-SPECIFIC SERINE/THREONINE PROTEIN KINASE"/>
    <property type="match status" value="1"/>
</dbReference>